<dbReference type="AlphaFoldDB" id="A0AAE1BST9"/>
<accession>A0AAE1BST9</accession>
<evidence type="ECO:0000313" key="3">
    <source>
        <dbReference type="Proteomes" id="UP001286313"/>
    </source>
</evidence>
<organism evidence="2 3">
    <name type="scientific">Petrolisthes cinctipes</name>
    <name type="common">Flat porcelain crab</name>
    <dbReference type="NCBI Taxonomy" id="88211"/>
    <lineage>
        <taxon>Eukaryota</taxon>
        <taxon>Metazoa</taxon>
        <taxon>Ecdysozoa</taxon>
        <taxon>Arthropoda</taxon>
        <taxon>Crustacea</taxon>
        <taxon>Multicrustacea</taxon>
        <taxon>Malacostraca</taxon>
        <taxon>Eumalacostraca</taxon>
        <taxon>Eucarida</taxon>
        <taxon>Decapoda</taxon>
        <taxon>Pleocyemata</taxon>
        <taxon>Anomura</taxon>
        <taxon>Galatheoidea</taxon>
        <taxon>Porcellanidae</taxon>
        <taxon>Petrolisthes</taxon>
    </lineage>
</organism>
<sequence length="170" mass="18540">MPLPHSPFLPSLLLSSSFLLLPQPYLPIPSLSHASPIPSFPSLLLMPLTHTLLSIPHSIFLSPSYAPTKPSSYTHTLSSCTPFLMNYSRPCYFPLLPALHTTLLPHSCLCHNLLLTSLLPKPPPPTPCLALLPIPHSYPCHIFLLPPFAATALAPPPFLTFLLPLHALPT</sequence>
<feature type="chain" id="PRO_5042093044" evidence="1">
    <location>
        <begin position="28"/>
        <end position="170"/>
    </location>
</feature>
<evidence type="ECO:0000256" key="1">
    <source>
        <dbReference type="SAM" id="SignalP"/>
    </source>
</evidence>
<keyword evidence="1" id="KW-0732">Signal</keyword>
<evidence type="ECO:0000313" key="2">
    <source>
        <dbReference type="EMBL" id="KAK3856205.1"/>
    </source>
</evidence>
<proteinExistence type="predicted"/>
<dbReference type="Proteomes" id="UP001286313">
    <property type="component" value="Unassembled WGS sequence"/>
</dbReference>
<reference evidence="2" key="1">
    <citation type="submission" date="2023-10" db="EMBL/GenBank/DDBJ databases">
        <title>Genome assemblies of two species of porcelain crab, Petrolisthes cinctipes and Petrolisthes manimaculis (Anomura: Porcellanidae).</title>
        <authorList>
            <person name="Angst P."/>
        </authorList>
    </citation>
    <scope>NUCLEOTIDE SEQUENCE</scope>
    <source>
        <strain evidence="2">PB745_01</strain>
        <tissue evidence="2">Gill</tissue>
    </source>
</reference>
<gene>
    <name evidence="2" type="ORF">Pcinc_037456</name>
</gene>
<feature type="signal peptide" evidence="1">
    <location>
        <begin position="1"/>
        <end position="27"/>
    </location>
</feature>
<comment type="caution">
    <text evidence="2">The sequence shown here is derived from an EMBL/GenBank/DDBJ whole genome shotgun (WGS) entry which is preliminary data.</text>
</comment>
<keyword evidence="3" id="KW-1185">Reference proteome</keyword>
<protein>
    <submittedName>
        <fullName evidence="2">Uncharacterized protein</fullName>
    </submittedName>
</protein>
<name>A0AAE1BST9_PETCI</name>
<dbReference type="EMBL" id="JAWQEG010005959">
    <property type="protein sequence ID" value="KAK3856205.1"/>
    <property type="molecule type" value="Genomic_DNA"/>
</dbReference>